<proteinExistence type="predicted"/>
<accession>A0A915J2Q7</accession>
<dbReference type="AlphaFoldDB" id="A0A915J2Q7"/>
<dbReference type="Proteomes" id="UP000887565">
    <property type="component" value="Unplaced"/>
</dbReference>
<keyword evidence="1" id="KW-1185">Reference proteome</keyword>
<dbReference type="WBParaSite" id="nRc.2.0.1.t20158-RA">
    <property type="protein sequence ID" value="nRc.2.0.1.t20158-RA"/>
    <property type="gene ID" value="nRc.2.0.1.g20158"/>
</dbReference>
<reference evidence="2" key="1">
    <citation type="submission" date="2022-11" db="UniProtKB">
        <authorList>
            <consortium name="WormBaseParasite"/>
        </authorList>
    </citation>
    <scope>IDENTIFICATION</scope>
</reference>
<name>A0A915J2Q7_ROMCU</name>
<sequence length="140" mass="15778">MVNRTAEYKQMRSGKTGTDIQSSHIGNNMAVSLTRKNSSLTFRQSMILPLNKLPDKPQVSLVSFDELLSEKSPSLFEHKLRLYSLPRSVDFINVAIFTFTDFSFSCLGDVKGVFHLAQMEEITVRKSRLIVEAPLAYSTS</sequence>
<evidence type="ECO:0000313" key="2">
    <source>
        <dbReference type="WBParaSite" id="nRc.2.0.1.t20158-RA"/>
    </source>
</evidence>
<organism evidence="1 2">
    <name type="scientific">Romanomermis culicivorax</name>
    <name type="common">Nematode worm</name>
    <dbReference type="NCBI Taxonomy" id="13658"/>
    <lineage>
        <taxon>Eukaryota</taxon>
        <taxon>Metazoa</taxon>
        <taxon>Ecdysozoa</taxon>
        <taxon>Nematoda</taxon>
        <taxon>Enoplea</taxon>
        <taxon>Dorylaimia</taxon>
        <taxon>Mermithida</taxon>
        <taxon>Mermithoidea</taxon>
        <taxon>Mermithidae</taxon>
        <taxon>Romanomermis</taxon>
    </lineage>
</organism>
<protein>
    <submittedName>
        <fullName evidence="2">Uncharacterized protein</fullName>
    </submittedName>
</protein>
<evidence type="ECO:0000313" key="1">
    <source>
        <dbReference type="Proteomes" id="UP000887565"/>
    </source>
</evidence>